<sequence>MVGDSDAGAGPVSSCVKRKRTSRVTCVQLEILLSKLEATPHLYERRFSGLQGKESFEKGWRKVADELNQLPNGSVKTPEQWIIVWRDFKNWACTKAAKLRRERMRTGNQGIITAPLTEVEKKLCR</sequence>
<keyword evidence="2" id="KW-1185">Reference proteome</keyword>
<reference evidence="1" key="1">
    <citation type="submission" date="2021-04" db="EMBL/GenBank/DDBJ databases">
        <authorList>
            <person name="Tunstrom K."/>
        </authorList>
    </citation>
    <scope>NUCLEOTIDE SEQUENCE</scope>
</reference>
<name>A0A8S3VYW3_PARAO</name>
<organism evidence="1 2">
    <name type="scientific">Parnassius apollo</name>
    <name type="common">Apollo butterfly</name>
    <name type="synonym">Papilio apollo</name>
    <dbReference type="NCBI Taxonomy" id="110799"/>
    <lineage>
        <taxon>Eukaryota</taxon>
        <taxon>Metazoa</taxon>
        <taxon>Ecdysozoa</taxon>
        <taxon>Arthropoda</taxon>
        <taxon>Hexapoda</taxon>
        <taxon>Insecta</taxon>
        <taxon>Pterygota</taxon>
        <taxon>Neoptera</taxon>
        <taxon>Endopterygota</taxon>
        <taxon>Lepidoptera</taxon>
        <taxon>Glossata</taxon>
        <taxon>Ditrysia</taxon>
        <taxon>Papilionoidea</taxon>
        <taxon>Papilionidae</taxon>
        <taxon>Parnassiinae</taxon>
        <taxon>Parnassini</taxon>
        <taxon>Parnassius</taxon>
        <taxon>Parnassius</taxon>
    </lineage>
</organism>
<accession>A0A8S3VYW3</accession>
<protein>
    <submittedName>
        <fullName evidence="1">(apollo) hypothetical protein</fullName>
    </submittedName>
</protein>
<dbReference type="EMBL" id="CAJQZP010000008">
    <property type="protein sequence ID" value="CAG4932150.1"/>
    <property type="molecule type" value="Genomic_DNA"/>
</dbReference>
<dbReference type="AlphaFoldDB" id="A0A8S3VYW3"/>
<gene>
    <name evidence="1" type="ORF">PAPOLLO_LOCUS516</name>
</gene>
<dbReference type="Proteomes" id="UP000691718">
    <property type="component" value="Unassembled WGS sequence"/>
</dbReference>
<proteinExistence type="predicted"/>
<evidence type="ECO:0000313" key="2">
    <source>
        <dbReference type="Proteomes" id="UP000691718"/>
    </source>
</evidence>
<dbReference type="OrthoDB" id="8053018at2759"/>
<evidence type="ECO:0000313" key="1">
    <source>
        <dbReference type="EMBL" id="CAG4932150.1"/>
    </source>
</evidence>
<comment type="caution">
    <text evidence="1">The sequence shown here is derived from an EMBL/GenBank/DDBJ whole genome shotgun (WGS) entry which is preliminary data.</text>
</comment>